<dbReference type="STRING" id="7260.A0A0Q9WW37"/>
<protein>
    <recommendedName>
        <fullName evidence="7">Glucuronosyltransferase</fullName>
    </recommendedName>
</protein>
<dbReference type="AlphaFoldDB" id="A0A0Q9WW37"/>
<keyword evidence="2" id="KW-0328">Glycosyltransferase</keyword>
<keyword evidence="6" id="KW-1185">Reference proteome</keyword>
<feature type="transmembrane region" description="Helical" evidence="4">
    <location>
        <begin position="130"/>
        <end position="153"/>
    </location>
</feature>
<evidence type="ECO:0008006" key="7">
    <source>
        <dbReference type="Google" id="ProtNLM"/>
    </source>
</evidence>
<dbReference type="eggNOG" id="KOG1192">
    <property type="taxonomic scope" value="Eukaryota"/>
</dbReference>
<reference evidence="5 6" key="1">
    <citation type="journal article" date="2007" name="Nature">
        <title>Evolution of genes and genomes on the Drosophila phylogeny.</title>
        <authorList>
            <consortium name="Drosophila 12 Genomes Consortium"/>
            <person name="Clark A.G."/>
            <person name="Eisen M.B."/>
            <person name="Smith D.R."/>
            <person name="Bergman C.M."/>
            <person name="Oliver B."/>
            <person name="Markow T.A."/>
            <person name="Kaufman T.C."/>
            <person name="Kellis M."/>
            <person name="Gelbart W."/>
            <person name="Iyer V.N."/>
            <person name="Pollard D.A."/>
            <person name="Sackton T.B."/>
            <person name="Larracuente A.M."/>
            <person name="Singh N.D."/>
            <person name="Abad J.P."/>
            <person name="Abt D.N."/>
            <person name="Adryan B."/>
            <person name="Aguade M."/>
            <person name="Akashi H."/>
            <person name="Anderson W.W."/>
            <person name="Aquadro C.F."/>
            <person name="Ardell D.H."/>
            <person name="Arguello R."/>
            <person name="Artieri C.G."/>
            <person name="Barbash D.A."/>
            <person name="Barker D."/>
            <person name="Barsanti P."/>
            <person name="Batterham P."/>
            <person name="Batzoglou S."/>
            <person name="Begun D."/>
            <person name="Bhutkar A."/>
            <person name="Blanco E."/>
            <person name="Bosak S.A."/>
            <person name="Bradley R.K."/>
            <person name="Brand A.D."/>
            <person name="Brent M.R."/>
            <person name="Brooks A.N."/>
            <person name="Brown R.H."/>
            <person name="Butlin R.K."/>
            <person name="Caggese C."/>
            <person name="Calvi B.R."/>
            <person name="Bernardo de Carvalho A."/>
            <person name="Caspi A."/>
            <person name="Castrezana S."/>
            <person name="Celniker S.E."/>
            <person name="Chang J.L."/>
            <person name="Chapple C."/>
            <person name="Chatterji S."/>
            <person name="Chinwalla A."/>
            <person name="Civetta A."/>
            <person name="Clifton S.W."/>
            <person name="Comeron J.M."/>
            <person name="Costello J.C."/>
            <person name="Coyne J.A."/>
            <person name="Daub J."/>
            <person name="David R.G."/>
            <person name="Delcher A.L."/>
            <person name="Delehaunty K."/>
            <person name="Do C.B."/>
            <person name="Ebling H."/>
            <person name="Edwards K."/>
            <person name="Eickbush T."/>
            <person name="Evans J.D."/>
            <person name="Filipski A."/>
            <person name="Findeiss S."/>
            <person name="Freyhult E."/>
            <person name="Fulton L."/>
            <person name="Fulton R."/>
            <person name="Garcia A.C."/>
            <person name="Gardiner A."/>
            <person name="Garfield D.A."/>
            <person name="Garvin B.E."/>
            <person name="Gibson G."/>
            <person name="Gilbert D."/>
            <person name="Gnerre S."/>
            <person name="Godfrey J."/>
            <person name="Good R."/>
            <person name="Gotea V."/>
            <person name="Gravely B."/>
            <person name="Greenberg A.J."/>
            <person name="Griffiths-Jones S."/>
            <person name="Gross S."/>
            <person name="Guigo R."/>
            <person name="Gustafson E.A."/>
            <person name="Haerty W."/>
            <person name="Hahn M.W."/>
            <person name="Halligan D.L."/>
            <person name="Halpern A.L."/>
            <person name="Halter G.M."/>
            <person name="Han M.V."/>
            <person name="Heger A."/>
            <person name="Hillier L."/>
            <person name="Hinrichs A.S."/>
            <person name="Holmes I."/>
            <person name="Hoskins R.A."/>
            <person name="Hubisz M.J."/>
            <person name="Hultmark D."/>
            <person name="Huntley M.A."/>
            <person name="Jaffe D.B."/>
            <person name="Jagadeeshan S."/>
            <person name="Jeck W.R."/>
            <person name="Johnson J."/>
            <person name="Jones C.D."/>
            <person name="Jordan W.C."/>
            <person name="Karpen G.H."/>
            <person name="Kataoka E."/>
            <person name="Keightley P.D."/>
            <person name="Kheradpour P."/>
            <person name="Kirkness E.F."/>
            <person name="Koerich L.B."/>
            <person name="Kristiansen K."/>
            <person name="Kudrna D."/>
            <person name="Kulathinal R.J."/>
            <person name="Kumar S."/>
            <person name="Kwok R."/>
            <person name="Lander E."/>
            <person name="Langley C.H."/>
            <person name="Lapoint R."/>
            <person name="Lazzaro B.P."/>
            <person name="Lee S.J."/>
            <person name="Levesque L."/>
            <person name="Li R."/>
            <person name="Lin C.F."/>
            <person name="Lin M.F."/>
            <person name="Lindblad-Toh K."/>
            <person name="Llopart A."/>
            <person name="Long M."/>
            <person name="Low L."/>
            <person name="Lozovsky E."/>
            <person name="Lu J."/>
            <person name="Luo M."/>
            <person name="Machado C.A."/>
            <person name="Makalowski W."/>
            <person name="Marzo M."/>
            <person name="Matsuda M."/>
            <person name="Matzkin L."/>
            <person name="McAllister B."/>
            <person name="McBride C.S."/>
            <person name="McKernan B."/>
            <person name="McKernan K."/>
            <person name="Mendez-Lago M."/>
            <person name="Minx P."/>
            <person name="Mollenhauer M.U."/>
            <person name="Montooth K."/>
            <person name="Mount S.M."/>
            <person name="Mu X."/>
            <person name="Myers E."/>
            <person name="Negre B."/>
            <person name="Newfeld S."/>
            <person name="Nielsen R."/>
            <person name="Noor M.A."/>
            <person name="O'Grady P."/>
            <person name="Pachter L."/>
            <person name="Papaceit M."/>
            <person name="Parisi M.J."/>
            <person name="Parisi M."/>
            <person name="Parts L."/>
            <person name="Pedersen J.S."/>
            <person name="Pesole G."/>
            <person name="Phillippy A.M."/>
            <person name="Ponting C.P."/>
            <person name="Pop M."/>
            <person name="Porcelli D."/>
            <person name="Powell J.R."/>
            <person name="Prohaska S."/>
            <person name="Pruitt K."/>
            <person name="Puig M."/>
            <person name="Quesneville H."/>
            <person name="Ram K.R."/>
            <person name="Rand D."/>
            <person name="Rasmussen M.D."/>
            <person name="Reed L.K."/>
            <person name="Reenan R."/>
            <person name="Reily A."/>
            <person name="Remington K.A."/>
            <person name="Rieger T.T."/>
            <person name="Ritchie M.G."/>
            <person name="Robin C."/>
            <person name="Rogers Y.H."/>
            <person name="Rohde C."/>
            <person name="Rozas J."/>
            <person name="Rubenfield M.J."/>
            <person name="Ruiz A."/>
            <person name="Russo S."/>
            <person name="Salzberg S.L."/>
            <person name="Sanchez-Gracia A."/>
            <person name="Saranga D.J."/>
            <person name="Sato H."/>
            <person name="Schaeffer S.W."/>
            <person name="Schatz M.C."/>
            <person name="Schlenke T."/>
            <person name="Schwartz R."/>
            <person name="Segarra C."/>
            <person name="Singh R.S."/>
            <person name="Sirot L."/>
            <person name="Sirota M."/>
            <person name="Sisneros N.B."/>
            <person name="Smith C.D."/>
            <person name="Smith T.F."/>
            <person name="Spieth J."/>
            <person name="Stage D.E."/>
            <person name="Stark A."/>
            <person name="Stephan W."/>
            <person name="Strausberg R.L."/>
            <person name="Strempel S."/>
            <person name="Sturgill D."/>
            <person name="Sutton G."/>
            <person name="Sutton G.G."/>
            <person name="Tao W."/>
            <person name="Teichmann S."/>
            <person name="Tobari Y.N."/>
            <person name="Tomimura Y."/>
            <person name="Tsolas J.M."/>
            <person name="Valente V.L."/>
            <person name="Venter E."/>
            <person name="Venter J.C."/>
            <person name="Vicario S."/>
            <person name="Vieira F.G."/>
            <person name="Vilella A.J."/>
            <person name="Villasante A."/>
            <person name="Walenz B."/>
            <person name="Wang J."/>
            <person name="Wasserman M."/>
            <person name="Watts T."/>
            <person name="Wilson D."/>
            <person name="Wilson R.K."/>
            <person name="Wing R.A."/>
            <person name="Wolfner M.F."/>
            <person name="Wong A."/>
            <person name="Wong G.K."/>
            <person name="Wu C.I."/>
            <person name="Wu G."/>
            <person name="Yamamoto D."/>
            <person name="Yang H.P."/>
            <person name="Yang S.P."/>
            <person name="Yorke J.A."/>
            <person name="Yoshida K."/>
            <person name="Zdobnov E."/>
            <person name="Zhang P."/>
            <person name="Zhang Y."/>
            <person name="Zimin A.V."/>
            <person name="Baldwin J."/>
            <person name="Abdouelleil A."/>
            <person name="Abdulkadir J."/>
            <person name="Abebe A."/>
            <person name="Abera B."/>
            <person name="Abreu J."/>
            <person name="Acer S.C."/>
            <person name="Aftuck L."/>
            <person name="Alexander A."/>
            <person name="An P."/>
            <person name="Anderson E."/>
            <person name="Anderson S."/>
            <person name="Arachi H."/>
            <person name="Azer M."/>
            <person name="Bachantsang P."/>
            <person name="Barry A."/>
            <person name="Bayul T."/>
            <person name="Berlin A."/>
            <person name="Bessette D."/>
            <person name="Bloom T."/>
            <person name="Blye J."/>
            <person name="Boguslavskiy L."/>
            <person name="Bonnet C."/>
            <person name="Boukhgalter B."/>
            <person name="Bourzgui I."/>
            <person name="Brown A."/>
            <person name="Cahill P."/>
            <person name="Channer S."/>
            <person name="Cheshatsang Y."/>
            <person name="Chuda L."/>
            <person name="Citroen M."/>
            <person name="Collymore A."/>
            <person name="Cooke P."/>
            <person name="Costello M."/>
            <person name="D'Aco K."/>
            <person name="Daza R."/>
            <person name="De Haan G."/>
            <person name="DeGray S."/>
            <person name="DeMaso C."/>
            <person name="Dhargay N."/>
            <person name="Dooley K."/>
            <person name="Dooley E."/>
            <person name="Doricent M."/>
            <person name="Dorje P."/>
            <person name="Dorjee K."/>
            <person name="Dupes A."/>
            <person name="Elong R."/>
            <person name="Falk J."/>
            <person name="Farina A."/>
            <person name="Faro S."/>
            <person name="Ferguson D."/>
            <person name="Fisher S."/>
            <person name="Foley C.D."/>
            <person name="Franke A."/>
            <person name="Friedrich D."/>
            <person name="Gadbois L."/>
            <person name="Gearin G."/>
            <person name="Gearin C.R."/>
            <person name="Giannoukos G."/>
            <person name="Goode T."/>
            <person name="Graham J."/>
            <person name="Grandbois E."/>
            <person name="Grewal S."/>
            <person name="Gyaltsen K."/>
            <person name="Hafez N."/>
            <person name="Hagos B."/>
            <person name="Hall J."/>
            <person name="Henson C."/>
            <person name="Hollinger A."/>
            <person name="Honan T."/>
            <person name="Huard M.D."/>
            <person name="Hughes L."/>
            <person name="Hurhula B."/>
            <person name="Husby M.E."/>
            <person name="Kamat A."/>
            <person name="Kanga B."/>
            <person name="Kashin S."/>
            <person name="Khazanovich D."/>
            <person name="Kisner P."/>
            <person name="Lance K."/>
            <person name="Lara M."/>
            <person name="Lee W."/>
            <person name="Lennon N."/>
            <person name="Letendre F."/>
            <person name="LeVine R."/>
            <person name="Lipovsky A."/>
            <person name="Liu X."/>
            <person name="Liu J."/>
            <person name="Liu S."/>
            <person name="Lokyitsang T."/>
            <person name="Lokyitsang Y."/>
            <person name="Lubonja R."/>
            <person name="Lui A."/>
            <person name="MacDonald P."/>
            <person name="Magnisalis V."/>
            <person name="Maru K."/>
            <person name="Matthews C."/>
            <person name="McCusker W."/>
            <person name="McDonough S."/>
            <person name="Mehta T."/>
            <person name="Meldrim J."/>
            <person name="Meneus L."/>
            <person name="Mihai O."/>
            <person name="Mihalev A."/>
            <person name="Mihova T."/>
            <person name="Mittelman R."/>
            <person name="Mlenga V."/>
            <person name="Montmayeur A."/>
            <person name="Mulrain L."/>
            <person name="Navidi A."/>
            <person name="Naylor J."/>
            <person name="Negash T."/>
            <person name="Nguyen T."/>
            <person name="Nguyen N."/>
            <person name="Nicol R."/>
            <person name="Norbu C."/>
            <person name="Norbu N."/>
            <person name="Novod N."/>
            <person name="O'Neill B."/>
            <person name="Osman S."/>
            <person name="Markiewicz E."/>
            <person name="Oyono O.L."/>
            <person name="Patti C."/>
            <person name="Phunkhang P."/>
            <person name="Pierre F."/>
            <person name="Priest M."/>
            <person name="Raghuraman S."/>
            <person name="Rege F."/>
            <person name="Reyes R."/>
            <person name="Rise C."/>
            <person name="Rogov P."/>
            <person name="Ross K."/>
            <person name="Ryan E."/>
            <person name="Settipalli S."/>
            <person name="Shea T."/>
            <person name="Sherpa N."/>
            <person name="Shi L."/>
            <person name="Shih D."/>
            <person name="Sparrow T."/>
            <person name="Spaulding J."/>
            <person name="Stalker J."/>
            <person name="Stange-Thomann N."/>
            <person name="Stavropoulos S."/>
            <person name="Stone C."/>
            <person name="Strader C."/>
            <person name="Tesfaye S."/>
            <person name="Thomson T."/>
            <person name="Thoulutsang Y."/>
            <person name="Thoulutsang D."/>
            <person name="Topham K."/>
            <person name="Topping I."/>
            <person name="Tsamla T."/>
            <person name="Vassiliev H."/>
            <person name="Vo A."/>
            <person name="Wangchuk T."/>
            <person name="Wangdi T."/>
            <person name="Weiand M."/>
            <person name="Wilkinson J."/>
            <person name="Wilson A."/>
            <person name="Yadav S."/>
            <person name="Young G."/>
            <person name="Yu Q."/>
            <person name="Zembek L."/>
            <person name="Zhong D."/>
            <person name="Zimmer A."/>
            <person name="Zwirko Z."/>
            <person name="Jaffe D.B."/>
            <person name="Alvarez P."/>
            <person name="Brockman W."/>
            <person name="Butler J."/>
            <person name="Chin C."/>
            <person name="Gnerre S."/>
            <person name="Grabherr M."/>
            <person name="Kleber M."/>
            <person name="Mauceli E."/>
            <person name="MacCallum I."/>
        </authorList>
    </citation>
    <scope>NUCLEOTIDE SEQUENCE [LARGE SCALE GENOMIC DNA]</scope>
    <source>
        <strain evidence="6">Tucson 14030-0811.24</strain>
    </source>
</reference>
<dbReference type="SUPFAM" id="SSF53756">
    <property type="entry name" value="UDP-Glycosyltransferase/glycogen phosphorylase"/>
    <property type="match status" value="1"/>
</dbReference>
<evidence type="ECO:0000313" key="6">
    <source>
        <dbReference type="Proteomes" id="UP000007798"/>
    </source>
</evidence>
<keyword evidence="4" id="KW-1133">Transmembrane helix</keyword>
<sequence length="179" mass="20446">MPQQQILQHPNLKLFITHGGLLSIIEAAYYGVPTLGLPIYYDQFSNTQRMRIAGVGQTLDINSINVEILNQTIHDMLKNPSYARNAKKMSARFRDQPMSPLKTAVWWTEYTLRHKDASHMRLAENDIGFLQYYCVDIVSILFGRIVLTALIVIVLTYKLLNYVIARVPFSLSIPLLHLG</sequence>
<evidence type="ECO:0000256" key="1">
    <source>
        <dbReference type="ARBA" id="ARBA00009995"/>
    </source>
</evidence>
<keyword evidence="4" id="KW-0472">Membrane</keyword>
<dbReference type="GO" id="GO:0008194">
    <property type="term" value="F:UDP-glycosyltransferase activity"/>
    <property type="evidence" value="ECO:0007669"/>
    <property type="project" value="InterPro"/>
</dbReference>
<evidence type="ECO:0000256" key="3">
    <source>
        <dbReference type="ARBA" id="ARBA00022679"/>
    </source>
</evidence>
<comment type="similarity">
    <text evidence="1">Belongs to the UDP-glycosyltransferase family.</text>
</comment>
<proteinExistence type="inferred from homology"/>
<dbReference type="InterPro" id="IPR002213">
    <property type="entry name" value="UDP_glucos_trans"/>
</dbReference>
<keyword evidence="4" id="KW-0812">Transmembrane</keyword>
<evidence type="ECO:0000256" key="2">
    <source>
        <dbReference type="ARBA" id="ARBA00022676"/>
    </source>
</evidence>
<keyword evidence="3" id="KW-0808">Transferase</keyword>
<dbReference type="PANTHER" id="PTHR48043:SF145">
    <property type="entry name" value="FI06409P-RELATED"/>
    <property type="match status" value="1"/>
</dbReference>
<dbReference type="Gene3D" id="3.40.50.2000">
    <property type="entry name" value="Glycogen Phosphorylase B"/>
    <property type="match status" value="1"/>
</dbReference>
<feature type="transmembrane region" description="Helical" evidence="4">
    <location>
        <begin position="20"/>
        <end position="41"/>
    </location>
</feature>
<name>A0A0Q9WW37_DROWI</name>
<organism evidence="5 6">
    <name type="scientific">Drosophila willistoni</name>
    <name type="common">Fruit fly</name>
    <dbReference type="NCBI Taxonomy" id="7260"/>
    <lineage>
        <taxon>Eukaryota</taxon>
        <taxon>Metazoa</taxon>
        <taxon>Ecdysozoa</taxon>
        <taxon>Arthropoda</taxon>
        <taxon>Hexapoda</taxon>
        <taxon>Insecta</taxon>
        <taxon>Pterygota</taxon>
        <taxon>Neoptera</taxon>
        <taxon>Endopterygota</taxon>
        <taxon>Diptera</taxon>
        <taxon>Brachycera</taxon>
        <taxon>Muscomorpha</taxon>
        <taxon>Ephydroidea</taxon>
        <taxon>Drosophilidae</taxon>
        <taxon>Drosophila</taxon>
        <taxon>Sophophora</taxon>
    </lineage>
</organism>
<dbReference type="InterPro" id="IPR050271">
    <property type="entry name" value="UDP-glycosyltransferase"/>
</dbReference>
<evidence type="ECO:0000313" key="5">
    <source>
        <dbReference type="EMBL" id="KRF99988.1"/>
    </source>
</evidence>
<dbReference type="InParanoid" id="A0A0Q9WW37"/>
<dbReference type="Proteomes" id="UP000007798">
    <property type="component" value="Unassembled WGS sequence"/>
</dbReference>
<gene>
    <name evidence="5" type="primary">Dwil\GK14004</name>
    <name evidence="5" type="ORF">Dwil_GK14004</name>
</gene>
<dbReference type="EMBL" id="CH964272">
    <property type="protein sequence ID" value="KRF99988.1"/>
    <property type="molecule type" value="Genomic_DNA"/>
</dbReference>
<accession>A0A0Q9WW37</accession>
<dbReference type="Pfam" id="PF00201">
    <property type="entry name" value="UDPGT"/>
    <property type="match status" value="1"/>
</dbReference>
<dbReference type="PANTHER" id="PTHR48043">
    <property type="entry name" value="EG:EG0003.4 PROTEIN-RELATED"/>
    <property type="match status" value="1"/>
</dbReference>
<evidence type="ECO:0000256" key="4">
    <source>
        <dbReference type="SAM" id="Phobius"/>
    </source>
</evidence>
<dbReference type="OrthoDB" id="5835829at2759"/>
<dbReference type="CDD" id="cd03784">
    <property type="entry name" value="GT1_Gtf-like"/>
    <property type="match status" value="1"/>
</dbReference>